<accession>A0AAU9DWP7</accession>
<gene>
    <name evidence="10" type="ORF">HLVA_13000</name>
</gene>
<comment type="subcellular location">
    <subcellularLocation>
        <location evidence="1">Cell membrane</location>
        <topology evidence="1">Multi-pass membrane protein</topology>
    </subcellularLocation>
</comment>
<dbReference type="Proteomes" id="UP001321582">
    <property type="component" value="Chromosome"/>
</dbReference>
<reference evidence="10 11" key="1">
    <citation type="submission" date="2022-11" db="EMBL/GenBank/DDBJ databases">
        <title>Haliovirga abyssi gen. nov., sp. nov., a mesophilic fermentative bacterium isolated from the Iheya North hydrothermal field and the proposal of Haliovirgaceae fam. nov.</title>
        <authorList>
            <person name="Miyazaki U."/>
            <person name="Tame A."/>
            <person name="Miyazaki J."/>
            <person name="Takai K."/>
            <person name="Sawayama S."/>
            <person name="Kitajima M."/>
            <person name="Okamoto A."/>
            <person name="Nakagawa S."/>
        </authorList>
    </citation>
    <scope>NUCLEOTIDE SEQUENCE [LARGE SCALE GENOMIC DNA]</scope>
    <source>
        <strain evidence="10 11">IC12</strain>
    </source>
</reference>
<evidence type="ECO:0000259" key="9">
    <source>
        <dbReference type="Pfam" id="PF20501"/>
    </source>
</evidence>
<dbReference type="InterPro" id="IPR007182">
    <property type="entry name" value="MnhB"/>
</dbReference>
<evidence type="ECO:0000313" key="10">
    <source>
        <dbReference type="EMBL" id="BDU50731.1"/>
    </source>
</evidence>
<sequence>MKKIGALLIVILFGYFIFSNLYLDSSKVKFNKYGEANISQSVSNKFLNKNVNGNNESIRYGKNKDLESGSANVVTSIVVNYRSFDTLGEVTVLFVSALGVALLLGGVGTKLQFAVEPNFIVKAGVKVIVGLMFIVGVYIFVHGHLTPGGGFPGGSMLASIVLLLYVSHKDFQAKVHSLKLVEGIAGSLYVIIGLTGILLGGAFLYNFLPTGTIGNLFSAGIIPIIYVLVGLKVGAELSGIIVNFISGEVE</sequence>
<evidence type="ECO:0000256" key="5">
    <source>
        <dbReference type="ARBA" id="ARBA00022989"/>
    </source>
</evidence>
<dbReference type="Pfam" id="PF04039">
    <property type="entry name" value="MnhB"/>
    <property type="match status" value="1"/>
</dbReference>
<feature type="transmembrane region" description="Helical" evidence="7">
    <location>
        <begin position="213"/>
        <end position="231"/>
    </location>
</feature>
<keyword evidence="3" id="KW-1003">Cell membrane</keyword>
<protein>
    <submittedName>
        <fullName evidence="10">Cation:proton antiporter</fullName>
    </submittedName>
</protein>
<feature type="transmembrane region" description="Helical" evidence="7">
    <location>
        <begin position="119"/>
        <end position="141"/>
    </location>
</feature>
<comment type="similarity">
    <text evidence="2">Belongs to the CPA3 antiporters (TC 2.A.63) subunit B family.</text>
</comment>
<feature type="transmembrane region" description="Helical" evidence="7">
    <location>
        <begin position="5"/>
        <end position="23"/>
    </location>
</feature>
<dbReference type="Pfam" id="PF20501">
    <property type="entry name" value="MbhE"/>
    <property type="match status" value="1"/>
</dbReference>
<proteinExistence type="inferred from homology"/>
<keyword evidence="4 7" id="KW-0812">Transmembrane</keyword>
<evidence type="ECO:0000256" key="3">
    <source>
        <dbReference type="ARBA" id="ARBA00022475"/>
    </source>
</evidence>
<evidence type="ECO:0000256" key="6">
    <source>
        <dbReference type="ARBA" id="ARBA00023136"/>
    </source>
</evidence>
<evidence type="ECO:0000256" key="4">
    <source>
        <dbReference type="ARBA" id="ARBA00022692"/>
    </source>
</evidence>
<dbReference type="RefSeq" id="WP_307903588.1">
    <property type="nucleotide sequence ID" value="NZ_AP027059.1"/>
</dbReference>
<feature type="domain" description="Na+/H+ antiporter MnhB subunit-related protein" evidence="8">
    <location>
        <begin position="120"/>
        <end position="237"/>
    </location>
</feature>
<keyword evidence="6 7" id="KW-0472">Membrane</keyword>
<evidence type="ECO:0000313" key="11">
    <source>
        <dbReference type="Proteomes" id="UP001321582"/>
    </source>
</evidence>
<dbReference type="InterPro" id="IPR046806">
    <property type="entry name" value="MrpA_C/MbhE"/>
</dbReference>
<keyword evidence="11" id="KW-1185">Reference proteome</keyword>
<dbReference type="GO" id="GO:0005886">
    <property type="term" value="C:plasma membrane"/>
    <property type="evidence" value="ECO:0007669"/>
    <property type="project" value="UniProtKB-SubCell"/>
</dbReference>
<feature type="domain" description="MrpA C-terminal/MbhE" evidence="9">
    <location>
        <begin position="62"/>
        <end position="104"/>
    </location>
</feature>
<name>A0AAU9DWP7_9FUSO</name>
<dbReference type="PANTHER" id="PTHR33932">
    <property type="entry name" value="NA(+)/H(+) ANTIPORTER SUBUNIT B"/>
    <property type="match status" value="1"/>
</dbReference>
<feature type="transmembrane region" description="Helical" evidence="7">
    <location>
        <begin position="90"/>
        <end position="107"/>
    </location>
</feature>
<evidence type="ECO:0000259" key="8">
    <source>
        <dbReference type="Pfam" id="PF04039"/>
    </source>
</evidence>
<evidence type="ECO:0000256" key="2">
    <source>
        <dbReference type="ARBA" id="ARBA00009425"/>
    </source>
</evidence>
<dbReference type="InterPro" id="IPR050622">
    <property type="entry name" value="CPA3_antiporter_subunitB"/>
</dbReference>
<feature type="transmembrane region" description="Helical" evidence="7">
    <location>
        <begin position="147"/>
        <end position="166"/>
    </location>
</feature>
<feature type="transmembrane region" description="Helical" evidence="7">
    <location>
        <begin position="187"/>
        <end position="207"/>
    </location>
</feature>
<dbReference type="EMBL" id="AP027059">
    <property type="protein sequence ID" value="BDU50731.1"/>
    <property type="molecule type" value="Genomic_DNA"/>
</dbReference>
<dbReference type="AlphaFoldDB" id="A0AAU9DWP7"/>
<keyword evidence="5 7" id="KW-1133">Transmembrane helix</keyword>
<evidence type="ECO:0000256" key="7">
    <source>
        <dbReference type="SAM" id="Phobius"/>
    </source>
</evidence>
<dbReference type="KEGG" id="haby:HLVA_13000"/>
<organism evidence="10 11">
    <name type="scientific">Haliovirga abyssi</name>
    <dbReference type="NCBI Taxonomy" id="2996794"/>
    <lineage>
        <taxon>Bacteria</taxon>
        <taxon>Fusobacteriati</taxon>
        <taxon>Fusobacteriota</taxon>
        <taxon>Fusobacteriia</taxon>
        <taxon>Fusobacteriales</taxon>
        <taxon>Haliovirgaceae</taxon>
        <taxon>Haliovirga</taxon>
    </lineage>
</organism>
<evidence type="ECO:0000256" key="1">
    <source>
        <dbReference type="ARBA" id="ARBA00004651"/>
    </source>
</evidence>
<dbReference type="PANTHER" id="PTHR33932:SF4">
    <property type="entry name" value="NA(+)_H(+) ANTIPORTER SUBUNIT B"/>
    <property type="match status" value="1"/>
</dbReference>